<proteinExistence type="predicted"/>
<keyword evidence="5" id="KW-0779">Telomere</keyword>
<dbReference type="GO" id="GO:0005634">
    <property type="term" value="C:nucleus"/>
    <property type="evidence" value="ECO:0007669"/>
    <property type="project" value="UniProtKB-SubCell"/>
</dbReference>
<dbReference type="PANTHER" id="PTHR13989:SF33">
    <property type="entry name" value="CST COMPLEX SUBUNIT STN1"/>
    <property type="match status" value="1"/>
</dbReference>
<keyword evidence="10" id="KW-1185">Reference proteome</keyword>
<evidence type="ECO:0000256" key="8">
    <source>
        <dbReference type="ARBA" id="ARBA00030039"/>
    </source>
</evidence>
<keyword evidence="7" id="KW-0539">Nucleus</keyword>
<dbReference type="AlphaFoldDB" id="A0A8J5EB46"/>
<keyword evidence="6" id="KW-0238">DNA-binding</keyword>
<keyword evidence="4" id="KW-0158">Chromosome</keyword>
<evidence type="ECO:0000313" key="10">
    <source>
        <dbReference type="Proteomes" id="UP000734854"/>
    </source>
</evidence>
<reference evidence="9 10" key="1">
    <citation type="submission" date="2020-08" db="EMBL/GenBank/DDBJ databases">
        <title>Plant Genome Project.</title>
        <authorList>
            <person name="Zhang R.-G."/>
        </authorList>
    </citation>
    <scope>NUCLEOTIDE SEQUENCE [LARGE SCALE GENOMIC DNA]</scope>
    <source>
        <tissue evidence="9">Rhizome</tissue>
    </source>
</reference>
<evidence type="ECO:0000256" key="6">
    <source>
        <dbReference type="ARBA" id="ARBA00023125"/>
    </source>
</evidence>
<dbReference type="EMBL" id="JACMSC010000021">
    <property type="protein sequence ID" value="KAG6469907.1"/>
    <property type="molecule type" value="Genomic_DNA"/>
</dbReference>
<organism evidence="9 10">
    <name type="scientific">Zingiber officinale</name>
    <name type="common">Ginger</name>
    <name type="synonym">Amomum zingiber</name>
    <dbReference type="NCBI Taxonomy" id="94328"/>
    <lineage>
        <taxon>Eukaryota</taxon>
        <taxon>Viridiplantae</taxon>
        <taxon>Streptophyta</taxon>
        <taxon>Embryophyta</taxon>
        <taxon>Tracheophyta</taxon>
        <taxon>Spermatophyta</taxon>
        <taxon>Magnoliopsida</taxon>
        <taxon>Liliopsida</taxon>
        <taxon>Zingiberales</taxon>
        <taxon>Zingiberaceae</taxon>
        <taxon>Zingiber</taxon>
    </lineage>
</organism>
<evidence type="ECO:0000313" key="9">
    <source>
        <dbReference type="EMBL" id="KAG6469907.1"/>
    </source>
</evidence>
<name>A0A8J5EB46_ZINOF</name>
<comment type="subcellular location">
    <subcellularLocation>
        <location evidence="2">Chromosome</location>
        <location evidence="2">Telomere</location>
    </subcellularLocation>
    <subcellularLocation>
        <location evidence="1">Nucleus</location>
    </subcellularLocation>
</comment>
<gene>
    <name evidence="9" type="ORF">ZIOFF_070840</name>
</gene>
<dbReference type="SUPFAM" id="SSF50249">
    <property type="entry name" value="Nucleic acid-binding proteins"/>
    <property type="match status" value="1"/>
</dbReference>
<dbReference type="Proteomes" id="UP000734854">
    <property type="component" value="Unassembled WGS sequence"/>
</dbReference>
<evidence type="ECO:0000256" key="2">
    <source>
        <dbReference type="ARBA" id="ARBA00004574"/>
    </source>
</evidence>
<protein>
    <recommendedName>
        <fullName evidence="3">CST complex subunit STN1</fullName>
    </recommendedName>
    <alternativeName>
        <fullName evidence="8">Suppressor of cdc thirteen homolog</fullName>
    </alternativeName>
</protein>
<accession>A0A8J5EB46</accession>
<dbReference type="InterPro" id="IPR012340">
    <property type="entry name" value="NA-bd_OB-fold"/>
</dbReference>
<dbReference type="GO" id="GO:0003677">
    <property type="term" value="F:DNA binding"/>
    <property type="evidence" value="ECO:0007669"/>
    <property type="project" value="UniProtKB-KW"/>
</dbReference>
<evidence type="ECO:0000256" key="1">
    <source>
        <dbReference type="ARBA" id="ARBA00004123"/>
    </source>
</evidence>
<evidence type="ECO:0000256" key="4">
    <source>
        <dbReference type="ARBA" id="ARBA00022454"/>
    </source>
</evidence>
<dbReference type="Gene3D" id="2.40.50.140">
    <property type="entry name" value="Nucleic acid-binding proteins"/>
    <property type="match status" value="1"/>
</dbReference>
<dbReference type="PANTHER" id="PTHR13989">
    <property type="entry name" value="REPLICATION PROTEIN A-RELATED"/>
    <property type="match status" value="1"/>
</dbReference>
<evidence type="ECO:0000256" key="3">
    <source>
        <dbReference type="ARBA" id="ARBA00017411"/>
    </source>
</evidence>
<evidence type="ECO:0000256" key="5">
    <source>
        <dbReference type="ARBA" id="ARBA00022895"/>
    </source>
</evidence>
<dbReference type="InterPro" id="IPR040260">
    <property type="entry name" value="RFA2-like"/>
</dbReference>
<sequence length="171" mass="19017">MSSCHLSIADRLCRVVIPRVLVPSRHLSAADRSRRVVSPLCLCRHVTFQRLLSYVASCPLACFSRCVTSAAADRKGKHVTHAETVGVVVSLDRGDDYITFLVDDGSGCILCFLSLHQRKHDRDFGVATERARMEAVVVDLEKLVRLRGTITLYRGSIQLKVRDVLVETIPT</sequence>
<dbReference type="GO" id="GO:0000781">
    <property type="term" value="C:chromosome, telomeric region"/>
    <property type="evidence" value="ECO:0007669"/>
    <property type="project" value="UniProtKB-SubCell"/>
</dbReference>
<comment type="caution">
    <text evidence="9">The sequence shown here is derived from an EMBL/GenBank/DDBJ whole genome shotgun (WGS) entry which is preliminary data.</text>
</comment>
<evidence type="ECO:0000256" key="7">
    <source>
        <dbReference type="ARBA" id="ARBA00023242"/>
    </source>
</evidence>